<keyword evidence="2" id="KW-1185">Reference proteome</keyword>
<evidence type="ECO:0000313" key="1">
    <source>
        <dbReference type="EMBL" id="GIX89801.1"/>
    </source>
</evidence>
<dbReference type="Proteomes" id="UP001054945">
    <property type="component" value="Unassembled WGS sequence"/>
</dbReference>
<dbReference type="AlphaFoldDB" id="A0AAV4P208"/>
<proteinExistence type="predicted"/>
<evidence type="ECO:0000313" key="2">
    <source>
        <dbReference type="Proteomes" id="UP001054945"/>
    </source>
</evidence>
<comment type="caution">
    <text evidence="1">The sequence shown here is derived from an EMBL/GenBank/DDBJ whole genome shotgun (WGS) entry which is preliminary data.</text>
</comment>
<sequence>MFPKQNPNKTLQQKRGFLLRKRKALEEGGKGSAIVIQDKGHFPRKQSFRWKPGADSGEVGGEFLPFQTLEMLSENEFLGGLSRLGEKGAGNEYHLGEEKRRVNTGANTQTWLPIQRRGRALEEGGKGSANVIQDKRTLSPETILSLKTWSGFRRGGGEGVEFLPFQTMEMLSENEFLGGLSRLEEKGAGNEYHLCEVRGGLCSATTCGRQEGCLLLSIVLKLLRLK</sequence>
<protein>
    <submittedName>
        <fullName evidence="1">Uncharacterized protein</fullName>
    </submittedName>
</protein>
<accession>A0AAV4P208</accession>
<reference evidence="1 2" key="1">
    <citation type="submission" date="2021-06" db="EMBL/GenBank/DDBJ databases">
        <title>Caerostris extrusa draft genome.</title>
        <authorList>
            <person name="Kono N."/>
            <person name="Arakawa K."/>
        </authorList>
    </citation>
    <scope>NUCLEOTIDE SEQUENCE [LARGE SCALE GENOMIC DNA]</scope>
</reference>
<name>A0AAV4P208_CAEEX</name>
<dbReference type="EMBL" id="BPLR01003887">
    <property type="protein sequence ID" value="GIX89801.1"/>
    <property type="molecule type" value="Genomic_DNA"/>
</dbReference>
<gene>
    <name evidence="1" type="ORF">CEXT_503261</name>
</gene>
<organism evidence="1 2">
    <name type="scientific">Caerostris extrusa</name>
    <name type="common">Bark spider</name>
    <name type="synonym">Caerostris bankana</name>
    <dbReference type="NCBI Taxonomy" id="172846"/>
    <lineage>
        <taxon>Eukaryota</taxon>
        <taxon>Metazoa</taxon>
        <taxon>Ecdysozoa</taxon>
        <taxon>Arthropoda</taxon>
        <taxon>Chelicerata</taxon>
        <taxon>Arachnida</taxon>
        <taxon>Araneae</taxon>
        <taxon>Araneomorphae</taxon>
        <taxon>Entelegynae</taxon>
        <taxon>Araneoidea</taxon>
        <taxon>Araneidae</taxon>
        <taxon>Caerostris</taxon>
    </lineage>
</organism>